<dbReference type="GO" id="GO:0005829">
    <property type="term" value="C:cytosol"/>
    <property type="evidence" value="ECO:0007669"/>
    <property type="project" value="TreeGrafter"/>
</dbReference>
<gene>
    <name evidence="2" type="ORF">C7380_11519</name>
</gene>
<sequence length="410" mass="46745">MIKEFFKIKINETFIKIADTKVESIRKKQIEENALRLYNDGFIGIAGKMGNYEEDELIKKAEKALNYKIPYDFKLTENENLSLKFGKDVISNDLLLEKTEEILEKFRTNIPQFIFSFGIKKINKIKYLKNDLKTELKSELNYYSLGFLIKDKNSSNIMDSFSGYDGFEDNFNKAYEITEKICKTHLKNIDIKNGTYPIIFFENEGLPKLKFYHDLHGMIFGSGGSIFSNKMNEKIFAENFTLYQSNNPQDNNFSHFFDSEGTFEKVGFRTALIENGILKSPYTDKKSSKLFNLPLTGSAGGEYDSVPSIIPCNFKIKNTHKSLKDILNGKKAILCHLASGGDFTSDGVFASPVQTAYLTDGESLLGKIPEINISSDIYKMYGKDYLGTCNNTLFDDNQTINVIKMKVEKL</sequence>
<comment type="caution">
    <text evidence="2">The sequence shown here is derived from an EMBL/GenBank/DDBJ whole genome shotgun (WGS) entry which is preliminary data.</text>
</comment>
<dbReference type="PANTHER" id="PTHR43421:SF1">
    <property type="entry name" value="METALLOPROTEASE PMBA"/>
    <property type="match status" value="1"/>
</dbReference>
<dbReference type="InterPro" id="IPR045569">
    <property type="entry name" value="Metalloprtase-TldD/E_C"/>
</dbReference>
<dbReference type="GO" id="GO:0008237">
    <property type="term" value="F:metallopeptidase activity"/>
    <property type="evidence" value="ECO:0007669"/>
    <property type="project" value="InterPro"/>
</dbReference>
<dbReference type="AlphaFoldDB" id="A0AA45C5L2"/>
<dbReference type="Pfam" id="PF19289">
    <property type="entry name" value="PmbA_TldD_3rd"/>
    <property type="match status" value="1"/>
</dbReference>
<keyword evidence="3" id="KW-1185">Reference proteome</keyword>
<dbReference type="Proteomes" id="UP000245921">
    <property type="component" value="Unassembled WGS sequence"/>
</dbReference>
<dbReference type="RefSeq" id="WP_109605483.1">
    <property type="nucleotide sequence ID" value="NZ_JAMHJO010000004.1"/>
</dbReference>
<dbReference type="EMBL" id="QGGI01000015">
    <property type="protein sequence ID" value="PWJ89293.1"/>
    <property type="molecule type" value="Genomic_DNA"/>
</dbReference>
<reference evidence="2 3" key="1">
    <citation type="submission" date="2018-05" db="EMBL/GenBank/DDBJ databases">
        <title>Genomic Encyclopedia of Type Strains, Phase IV (KMG-IV): sequencing the most valuable type-strain genomes for metagenomic binning, comparative biology and taxonomic classification.</title>
        <authorList>
            <person name="Goeker M."/>
        </authorList>
    </citation>
    <scope>NUCLEOTIDE SEQUENCE [LARGE SCALE GENOMIC DNA]</scope>
    <source>
        <strain evidence="2 3">DSM 24906</strain>
    </source>
</reference>
<protein>
    <submittedName>
        <fullName evidence="2">PmbA protein</fullName>
    </submittedName>
</protein>
<feature type="domain" description="Metalloprotease TldD/E C-terminal" evidence="1">
    <location>
        <begin position="194"/>
        <end position="386"/>
    </location>
</feature>
<dbReference type="GO" id="GO:0006508">
    <property type="term" value="P:proteolysis"/>
    <property type="evidence" value="ECO:0007669"/>
    <property type="project" value="InterPro"/>
</dbReference>
<dbReference type="InterPro" id="IPR036059">
    <property type="entry name" value="TldD/PmbA_sf"/>
</dbReference>
<organism evidence="2 3">
    <name type="scientific">Oceanotoga teriensis</name>
    <dbReference type="NCBI Taxonomy" id="515440"/>
    <lineage>
        <taxon>Bacteria</taxon>
        <taxon>Thermotogati</taxon>
        <taxon>Thermotogota</taxon>
        <taxon>Thermotogae</taxon>
        <taxon>Petrotogales</taxon>
        <taxon>Petrotogaceae</taxon>
        <taxon>Oceanotoga</taxon>
    </lineage>
</organism>
<dbReference type="PANTHER" id="PTHR43421">
    <property type="entry name" value="METALLOPROTEASE PMBA"/>
    <property type="match status" value="1"/>
</dbReference>
<proteinExistence type="predicted"/>
<name>A0AA45C5L2_9BACT</name>
<dbReference type="InterPro" id="IPR047657">
    <property type="entry name" value="PmbA"/>
</dbReference>
<evidence type="ECO:0000313" key="2">
    <source>
        <dbReference type="EMBL" id="PWJ89293.1"/>
    </source>
</evidence>
<evidence type="ECO:0000259" key="1">
    <source>
        <dbReference type="Pfam" id="PF19289"/>
    </source>
</evidence>
<evidence type="ECO:0000313" key="3">
    <source>
        <dbReference type="Proteomes" id="UP000245921"/>
    </source>
</evidence>
<accession>A0AA45C5L2</accession>
<dbReference type="SUPFAM" id="SSF111283">
    <property type="entry name" value="Putative modulator of DNA gyrase, PmbA/TldD"/>
    <property type="match status" value="1"/>
</dbReference>